<dbReference type="InterPro" id="IPR002641">
    <property type="entry name" value="PNPLA_dom"/>
</dbReference>
<dbReference type="GO" id="GO:0019369">
    <property type="term" value="P:arachidonate metabolic process"/>
    <property type="evidence" value="ECO:0007669"/>
    <property type="project" value="TreeGrafter"/>
</dbReference>
<evidence type="ECO:0000256" key="3">
    <source>
        <dbReference type="ARBA" id="ARBA00023098"/>
    </source>
</evidence>
<dbReference type="GO" id="GO:0016042">
    <property type="term" value="P:lipid catabolic process"/>
    <property type="evidence" value="ECO:0007669"/>
    <property type="project" value="UniProtKB-UniRule"/>
</dbReference>
<name>A0A6G1SLS6_9ACAR</name>
<dbReference type="AlphaFoldDB" id="A0A6G1SLS6"/>
<feature type="domain" description="PNPLA" evidence="5">
    <location>
        <begin position="90"/>
        <end position="282"/>
    </location>
</feature>
<accession>A0A6G1SLS6</accession>
<organism evidence="6">
    <name type="scientific">Aceria tosichella</name>
    <name type="common">wheat curl mite</name>
    <dbReference type="NCBI Taxonomy" id="561515"/>
    <lineage>
        <taxon>Eukaryota</taxon>
        <taxon>Metazoa</taxon>
        <taxon>Ecdysozoa</taxon>
        <taxon>Arthropoda</taxon>
        <taxon>Chelicerata</taxon>
        <taxon>Arachnida</taxon>
        <taxon>Acari</taxon>
        <taxon>Acariformes</taxon>
        <taxon>Trombidiformes</taxon>
        <taxon>Prostigmata</taxon>
        <taxon>Eupodina</taxon>
        <taxon>Eriophyoidea</taxon>
        <taxon>Eriophyidae</taxon>
        <taxon>Eriophyinae</taxon>
        <taxon>Aceriini</taxon>
        <taxon>Aceria</taxon>
    </lineage>
</organism>
<evidence type="ECO:0000256" key="2">
    <source>
        <dbReference type="ARBA" id="ARBA00022963"/>
    </source>
</evidence>
<gene>
    <name evidence="6" type="primary">PNPLA8</name>
    <name evidence="6" type="ORF">g.16361</name>
</gene>
<feature type="active site" description="Proton acceptor" evidence="4">
    <location>
        <position position="269"/>
    </location>
</feature>
<evidence type="ECO:0000256" key="4">
    <source>
        <dbReference type="PROSITE-ProRule" id="PRU01161"/>
    </source>
</evidence>
<reference evidence="6" key="1">
    <citation type="submission" date="2018-10" db="EMBL/GenBank/DDBJ databases">
        <title>Transcriptome assembly of Aceria tosichella (Wheat curl mite) Type 2.</title>
        <authorList>
            <person name="Scully E.D."/>
            <person name="Geib S.M."/>
            <person name="Palmer N.A."/>
            <person name="Gupta A.K."/>
            <person name="Sarath G."/>
            <person name="Tatineni S."/>
        </authorList>
    </citation>
    <scope>NUCLEOTIDE SEQUENCE</scope>
    <source>
        <strain evidence="6">LincolnNE</strain>
    </source>
</reference>
<dbReference type="PANTHER" id="PTHR24185:SF1">
    <property type="entry name" value="CALCIUM-INDEPENDENT PHOSPHOLIPASE A2-GAMMA"/>
    <property type="match status" value="1"/>
</dbReference>
<keyword evidence="3 4" id="KW-0443">Lipid metabolism</keyword>
<protein>
    <submittedName>
        <fullName evidence="6">Calcium-independent phospholipase A2-gamma</fullName>
    </submittedName>
</protein>
<evidence type="ECO:0000256" key="1">
    <source>
        <dbReference type="ARBA" id="ARBA00022801"/>
    </source>
</evidence>
<dbReference type="EMBL" id="GGYP01006715">
    <property type="protein sequence ID" value="MDE51486.1"/>
    <property type="molecule type" value="Transcribed_RNA"/>
</dbReference>
<dbReference type="SUPFAM" id="SSF52151">
    <property type="entry name" value="FabD/lysophospholipase-like"/>
    <property type="match status" value="1"/>
</dbReference>
<dbReference type="PANTHER" id="PTHR24185">
    <property type="entry name" value="CALCIUM-INDEPENDENT PHOSPHOLIPASE A2-GAMMA"/>
    <property type="match status" value="1"/>
</dbReference>
<dbReference type="InterPro" id="IPR016035">
    <property type="entry name" value="Acyl_Trfase/lysoPLipase"/>
</dbReference>
<keyword evidence="2 4" id="KW-0442">Lipid degradation</keyword>
<feature type="short sequence motif" description="GXGXXG" evidence="4">
    <location>
        <begin position="94"/>
        <end position="99"/>
    </location>
</feature>
<dbReference type="GO" id="GO:0016020">
    <property type="term" value="C:membrane"/>
    <property type="evidence" value="ECO:0007669"/>
    <property type="project" value="TreeGrafter"/>
</dbReference>
<dbReference type="GO" id="GO:0047499">
    <property type="term" value="F:calcium-independent phospholipase A2 activity"/>
    <property type="evidence" value="ECO:0007669"/>
    <property type="project" value="TreeGrafter"/>
</dbReference>
<dbReference type="Pfam" id="PF01734">
    <property type="entry name" value="Patatin"/>
    <property type="match status" value="1"/>
</dbReference>
<sequence>MLTRSAIKSKAHALIKALDSSKGTRQKIILKDINDIINDHPQSVALIRSKIDELVGLSKDADESLASKVRQTLSLIGHAEPPPAPGVRVLSLDGGGTRGLVSLEILRHIERATKKRIHELFDLICGVSSGAIITMAIGSGRFTLDQCETFYREMSENIFKTDIWSSTPRLLWSHAYYDATIFEKTLKNAFGNLSLMHLASEAGRPKLVAVSVNAHTVQPFLFRTYAHNPVIGNVFDGTCKADLWQAIRASSAAPGYFQEFKFNSSILLDGGMLVNNCAGVAHTEANLLWPKESIQCLVSVGSGKFKPRDVMNVNATSLYEKAHGLVYSATDTETIHMILRNLIDNYYRLNPQLSENILISENRKLKLDQLKSEARQYMHDNEFMLSQLAKKLTQPRQLYKRVLDIYWPSYIKESLFKN</sequence>
<proteinExistence type="predicted"/>
<evidence type="ECO:0000313" key="6">
    <source>
        <dbReference type="EMBL" id="MDE51486.1"/>
    </source>
</evidence>
<evidence type="ECO:0000259" key="5">
    <source>
        <dbReference type="PROSITE" id="PS51635"/>
    </source>
</evidence>
<feature type="short sequence motif" description="GXSXG" evidence="4">
    <location>
        <begin position="126"/>
        <end position="130"/>
    </location>
</feature>
<feature type="active site" description="Nucleophile" evidence="4">
    <location>
        <position position="128"/>
    </location>
</feature>
<feature type="short sequence motif" description="DGA/G" evidence="4">
    <location>
        <begin position="269"/>
        <end position="271"/>
    </location>
</feature>
<dbReference type="Gene3D" id="3.40.1090.10">
    <property type="entry name" value="Cytosolic phospholipase A2 catalytic domain"/>
    <property type="match status" value="1"/>
</dbReference>
<dbReference type="PROSITE" id="PS51635">
    <property type="entry name" value="PNPLA"/>
    <property type="match status" value="1"/>
</dbReference>
<keyword evidence="1 4" id="KW-0378">Hydrolase</keyword>